<evidence type="ECO:0000313" key="3">
    <source>
        <dbReference type="EMBL" id="OQD80467.1"/>
    </source>
</evidence>
<feature type="region of interest" description="Disordered" evidence="1">
    <location>
        <begin position="37"/>
        <end position="89"/>
    </location>
</feature>
<organism evidence="3 4">
    <name type="scientific">Penicillium antarcticum</name>
    <dbReference type="NCBI Taxonomy" id="416450"/>
    <lineage>
        <taxon>Eukaryota</taxon>
        <taxon>Fungi</taxon>
        <taxon>Dikarya</taxon>
        <taxon>Ascomycota</taxon>
        <taxon>Pezizomycotina</taxon>
        <taxon>Eurotiomycetes</taxon>
        <taxon>Eurotiomycetidae</taxon>
        <taxon>Eurotiales</taxon>
        <taxon>Aspergillaceae</taxon>
        <taxon>Penicillium</taxon>
    </lineage>
</organism>
<evidence type="ECO:0000256" key="1">
    <source>
        <dbReference type="SAM" id="MobiDB-lite"/>
    </source>
</evidence>
<keyword evidence="2" id="KW-0812">Transmembrane</keyword>
<evidence type="ECO:0000256" key="2">
    <source>
        <dbReference type="SAM" id="Phobius"/>
    </source>
</evidence>
<dbReference type="AlphaFoldDB" id="A0A1V6PUR4"/>
<gene>
    <name evidence="3" type="ORF">PENANT_c035G08977</name>
</gene>
<dbReference type="Proteomes" id="UP000191672">
    <property type="component" value="Unassembled WGS sequence"/>
</dbReference>
<proteinExistence type="predicted"/>
<evidence type="ECO:0000313" key="4">
    <source>
        <dbReference type="Proteomes" id="UP000191672"/>
    </source>
</evidence>
<name>A0A1V6PUR4_9EURO</name>
<comment type="caution">
    <text evidence="3">The sequence shown here is derived from an EMBL/GenBank/DDBJ whole genome shotgun (WGS) entry which is preliminary data.</text>
</comment>
<accession>A0A1V6PUR4</accession>
<protein>
    <submittedName>
        <fullName evidence="3">Uncharacterized protein</fullName>
    </submittedName>
</protein>
<keyword evidence="2" id="KW-1133">Transmembrane helix</keyword>
<feature type="region of interest" description="Disordered" evidence="1">
    <location>
        <begin position="226"/>
        <end position="247"/>
    </location>
</feature>
<dbReference type="EMBL" id="MDYN01000035">
    <property type="protein sequence ID" value="OQD80467.1"/>
    <property type="molecule type" value="Genomic_DNA"/>
</dbReference>
<reference evidence="4" key="1">
    <citation type="journal article" date="2017" name="Nat. Microbiol.">
        <title>Global analysis of biosynthetic gene clusters reveals vast potential of secondary metabolite production in Penicillium species.</title>
        <authorList>
            <person name="Nielsen J.C."/>
            <person name="Grijseels S."/>
            <person name="Prigent S."/>
            <person name="Ji B."/>
            <person name="Dainat J."/>
            <person name="Nielsen K.F."/>
            <person name="Frisvad J.C."/>
            <person name="Workman M."/>
            <person name="Nielsen J."/>
        </authorList>
    </citation>
    <scope>NUCLEOTIDE SEQUENCE [LARGE SCALE GENOMIC DNA]</scope>
    <source>
        <strain evidence="4">IBT 31811</strain>
    </source>
</reference>
<sequence length="247" mass="26372">MAPVIHQLSQTIPPDSTSSAFIPGSSGPRVTEVLIRESTVSSSGNSVTFTPPASYAFTDDTDSDTSDTSSSSNSSRNSSSSKESGSGISGPLKGAIAGSILGAAFLLLLLYCCYRRSPRAAEEHRRKHRKDSNTLKDSPEPAPEPAPEPKPEPEPTEPPPASKKKKTVRIAPGSTPPPQFTLHPHVRTPVKVKVKLYPDSEEAKGMFSPIERYTMDLGAGAHIRIKRSKSGPSTVFVSRPRDPGEVV</sequence>
<feature type="compositionally biased region" description="Low complexity" evidence="1">
    <location>
        <begin position="66"/>
        <end position="81"/>
    </location>
</feature>
<feature type="transmembrane region" description="Helical" evidence="2">
    <location>
        <begin position="94"/>
        <end position="114"/>
    </location>
</feature>
<keyword evidence="4" id="KW-1185">Reference proteome</keyword>
<feature type="compositionally biased region" description="Polar residues" evidence="1">
    <location>
        <begin position="7"/>
        <end position="20"/>
    </location>
</feature>
<feature type="region of interest" description="Disordered" evidence="1">
    <location>
        <begin position="1"/>
        <end position="25"/>
    </location>
</feature>
<feature type="compositionally biased region" description="Polar residues" evidence="1">
    <location>
        <begin position="38"/>
        <end position="51"/>
    </location>
</feature>
<keyword evidence="2" id="KW-0472">Membrane</keyword>
<feature type="region of interest" description="Disordered" evidence="1">
    <location>
        <begin position="119"/>
        <end position="186"/>
    </location>
</feature>